<reference evidence="1 2" key="1">
    <citation type="submission" date="2020-07" db="EMBL/GenBank/DDBJ databases">
        <title>Pseudogemmobacter sp. nov., isolated from poultry manure in Taiwan.</title>
        <authorList>
            <person name="Lin S.-Y."/>
            <person name="Tang Y.-S."/>
            <person name="Young C.-C."/>
        </authorList>
    </citation>
    <scope>NUCLEOTIDE SEQUENCE [LARGE SCALE GENOMIC DNA]</scope>
    <source>
        <strain evidence="1 2">CC-YST710</strain>
    </source>
</reference>
<comment type="caution">
    <text evidence="1">The sequence shown here is derived from an EMBL/GenBank/DDBJ whole genome shotgun (WGS) entry which is preliminary data.</text>
</comment>
<name>A0ABS8CQY8_9RHOB</name>
<accession>A0ABS8CQY8</accession>
<organism evidence="1 2">
    <name type="scientific">Pseudogemmobacter faecipullorum</name>
    <dbReference type="NCBI Taxonomy" id="2755041"/>
    <lineage>
        <taxon>Bacteria</taxon>
        <taxon>Pseudomonadati</taxon>
        <taxon>Pseudomonadota</taxon>
        <taxon>Alphaproteobacteria</taxon>
        <taxon>Rhodobacterales</taxon>
        <taxon>Paracoccaceae</taxon>
        <taxon>Pseudogemmobacter</taxon>
    </lineage>
</organism>
<evidence type="ECO:0000313" key="1">
    <source>
        <dbReference type="EMBL" id="MCB5411779.1"/>
    </source>
</evidence>
<evidence type="ECO:0000313" key="2">
    <source>
        <dbReference type="Proteomes" id="UP001198571"/>
    </source>
</evidence>
<keyword evidence="2" id="KW-1185">Reference proteome</keyword>
<gene>
    <name evidence="1" type="ORF">H0485_17435</name>
</gene>
<protein>
    <submittedName>
        <fullName evidence="1">Uncharacterized protein</fullName>
    </submittedName>
</protein>
<sequence>MALSKVAGSKLFIGGRVPYKSIITASDFSSQQSWLEVDGWQQTGDLGAEQETMTQTLINRNVTIYDKGVISFPIMQNVFVPMLDDAGQIAFRAAQKSCKPFAFKIEWGADCAEEGVVTISSATPGVVTWNNHGLVAGTPVVFATTGALPTGLTAGTTYYVVSSGLTANAFSVAATPGGTAIATTAAGSGTHTATASPVNETDMFFGFAMRGTKTGGDASASRLLNLPIQPIAEAVTV</sequence>
<proteinExistence type="predicted"/>
<dbReference type="Proteomes" id="UP001198571">
    <property type="component" value="Unassembled WGS sequence"/>
</dbReference>
<dbReference type="RefSeq" id="WP_226937230.1">
    <property type="nucleotide sequence ID" value="NZ_JACDXX010000020.1"/>
</dbReference>
<dbReference type="EMBL" id="JACDXX010000020">
    <property type="protein sequence ID" value="MCB5411779.1"/>
    <property type="molecule type" value="Genomic_DNA"/>
</dbReference>